<dbReference type="RefSeq" id="WP_248266741.1">
    <property type="nucleotide sequence ID" value="NZ_CP096034.1"/>
</dbReference>
<reference evidence="1 2" key="1">
    <citation type="submission" date="2022-04" db="EMBL/GenBank/DDBJ databases">
        <title>Mechanism of arsenic methylation and mitigation arsenic toxicity by Bacillus sp. LH14 from an Arsenic-Contaminated Paddy Soil.</title>
        <authorList>
            <person name="Wang D."/>
        </authorList>
    </citation>
    <scope>NUCLEOTIDE SEQUENCE [LARGE SCALE GENOMIC DNA]</scope>
    <source>
        <strain evidence="1 2">LH14</strain>
    </source>
</reference>
<dbReference type="Proteomes" id="UP000830639">
    <property type="component" value="Chromosome"/>
</dbReference>
<gene>
    <name evidence="1" type="ORF">MY490_17055</name>
</gene>
<keyword evidence="2" id="KW-1185">Reference proteome</keyword>
<evidence type="ECO:0000313" key="2">
    <source>
        <dbReference type="Proteomes" id="UP000830639"/>
    </source>
</evidence>
<evidence type="ECO:0000313" key="1">
    <source>
        <dbReference type="EMBL" id="UPM53484.1"/>
    </source>
</evidence>
<organism evidence="1 2">
    <name type="scientific">Gottfriedia acidiceleris</name>
    <dbReference type="NCBI Taxonomy" id="371036"/>
    <lineage>
        <taxon>Bacteria</taxon>
        <taxon>Bacillati</taxon>
        <taxon>Bacillota</taxon>
        <taxon>Bacilli</taxon>
        <taxon>Bacillales</taxon>
        <taxon>Bacillaceae</taxon>
        <taxon>Gottfriedia</taxon>
    </lineage>
</organism>
<accession>A0ABY4JK13</accession>
<protein>
    <submittedName>
        <fullName evidence="1">Uncharacterized protein</fullName>
    </submittedName>
</protein>
<sequence length="93" mass="11276">MEKYDGVLDLNKNIWVSVNYQYPREGEDEKIVPRKLVIKNKKDLVLFQKNWTEEKETSGYSFTLDSTRLYKGQFKIELYKNNKLTKKKNYKFK</sequence>
<name>A0ABY4JK13_9BACI</name>
<dbReference type="EMBL" id="CP096034">
    <property type="protein sequence ID" value="UPM53484.1"/>
    <property type="molecule type" value="Genomic_DNA"/>
</dbReference>
<proteinExistence type="predicted"/>